<keyword evidence="2" id="KW-1185">Reference proteome</keyword>
<protein>
    <submittedName>
        <fullName evidence="1">Uncharacterized protein</fullName>
    </submittedName>
</protein>
<sequence length="131" mass="14751">MDLIRVSHLMLAFAHDCPAEPELQKHATEQLTTFLCDPQSRERKITPMRWTGSWRDVKARMPDNANQCHLGGDNLCSERDCTQLKVCCNMMVNPPLYQLKINDKNAGHCGGFLGDSTTKKSASTLSRPDFI</sequence>
<organism evidence="1 2">
    <name type="scientific">Cymbomonas tetramitiformis</name>
    <dbReference type="NCBI Taxonomy" id="36881"/>
    <lineage>
        <taxon>Eukaryota</taxon>
        <taxon>Viridiplantae</taxon>
        <taxon>Chlorophyta</taxon>
        <taxon>Pyramimonadophyceae</taxon>
        <taxon>Pyramimonadales</taxon>
        <taxon>Pyramimonadaceae</taxon>
        <taxon>Cymbomonas</taxon>
    </lineage>
</organism>
<dbReference type="Proteomes" id="UP001190700">
    <property type="component" value="Unassembled WGS sequence"/>
</dbReference>
<proteinExistence type="predicted"/>
<gene>
    <name evidence="1" type="ORF">CYMTET_3705</name>
</gene>
<evidence type="ECO:0000313" key="1">
    <source>
        <dbReference type="EMBL" id="KAK3288834.1"/>
    </source>
</evidence>
<comment type="caution">
    <text evidence="1">The sequence shown here is derived from an EMBL/GenBank/DDBJ whole genome shotgun (WGS) entry which is preliminary data.</text>
</comment>
<name>A0AAE0H2J9_9CHLO</name>
<dbReference type="AlphaFoldDB" id="A0AAE0H2J9"/>
<reference evidence="1 2" key="1">
    <citation type="journal article" date="2015" name="Genome Biol. Evol.">
        <title>Comparative Genomics of a Bacterivorous Green Alga Reveals Evolutionary Causalities and Consequences of Phago-Mixotrophic Mode of Nutrition.</title>
        <authorList>
            <person name="Burns J.A."/>
            <person name="Paasch A."/>
            <person name="Narechania A."/>
            <person name="Kim E."/>
        </authorList>
    </citation>
    <scope>NUCLEOTIDE SEQUENCE [LARGE SCALE GENOMIC DNA]</scope>
    <source>
        <strain evidence="1 2">PLY_AMNH</strain>
    </source>
</reference>
<evidence type="ECO:0000313" key="2">
    <source>
        <dbReference type="Proteomes" id="UP001190700"/>
    </source>
</evidence>
<accession>A0AAE0H2J9</accession>
<dbReference type="EMBL" id="LGRX02000344">
    <property type="protein sequence ID" value="KAK3288834.1"/>
    <property type="molecule type" value="Genomic_DNA"/>
</dbReference>